<name>A3XQD3_LEEBM</name>
<dbReference type="InterPro" id="IPR043795">
    <property type="entry name" value="N-alpha-Ac-DABA-like"/>
</dbReference>
<keyword evidence="3" id="KW-0378">Hydrolase</keyword>
<proteinExistence type="predicted"/>
<dbReference type="GO" id="GO:0016811">
    <property type="term" value="F:hydrolase activity, acting on carbon-nitrogen (but not peptide) bonds, in linear amides"/>
    <property type="evidence" value="ECO:0007669"/>
    <property type="project" value="InterPro"/>
</dbReference>
<dbReference type="CDD" id="cd06251">
    <property type="entry name" value="M14_ASTE_ASPA-like"/>
    <property type="match status" value="1"/>
</dbReference>
<dbReference type="InterPro" id="IPR055438">
    <property type="entry name" value="AstE_AspA_cat"/>
</dbReference>
<gene>
    <name evidence="6" type="ORF">MED217_00535</name>
</gene>
<accession>A3XQD3</accession>
<dbReference type="InterPro" id="IPR053138">
    <property type="entry name" value="N-alpha-Ac-DABA_deacetylase"/>
</dbReference>
<dbReference type="STRING" id="398720.MED217_00535"/>
<organism evidence="6 7">
    <name type="scientific">Leeuwenhoekiella blandensis (strain CECT 7118 / CCUG 51940 / KCTC 22103 / MED217)</name>
    <name type="common">Flavobacterium sp. (strain MED217)</name>
    <dbReference type="NCBI Taxonomy" id="398720"/>
    <lineage>
        <taxon>Bacteria</taxon>
        <taxon>Pseudomonadati</taxon>
        <taxon>Bacteroidota</taxon>
        <taxon>Flavobacteriia</taxon>
        <taxon>Flavobacteriales</taxon>
        <taxon>Flavobacteriaceae</taxon>
        <taxon>Leeuwenhoekiella</taxon>
    </lineage>
</organism>
<reference evidence="6 7" key="1">
    <citation type="journal article" date="2007" name="Nature">
        <title>Light stimulates growth of proteorhodopsin-containing marine Flavobacteria.</title>
        <authorList>
            <person name="Gomez-Consarnau L."/>
            <person name="Gonzalez J.M."/>
            <person name="Coll-Llado M."/>
            <person name="Gourdon P."/>
            <person name="Pascher T."/>
            <person name="Neutze R."/>
            <person name="Pedros-Alio C."/>
            <person name="Pinhassi J."/>
        </authorList>
    </citation>
    <scope>NUCLEOTIDE SEQUENCE [LARGE SCALE GENOMIC DNA]</scope>
    <source>
        <strain evidence="6 7">MED217</strain>
    </source>
</reference>
<keyword evidence="7" id="KW-1185">Reference proteome</keyword>
<dbReference type="Proteomes" id="UP000001601">
    <property type="component" value="Unassembled WGS sequence"/>
</dbReference>
<dbReference type="GO" id="GO:0016788">
    <property type="term" value="F:hydrolase activity, acting on ester bonds"/>
    <property type="evidence" value="ECO:0007669"/>
    <property type="project" value="InterPro"/>
</dbReference>
<sequence>MTGFDDKNVLHILGEKIAPGQKRTLNFNLAKLYTTTSVEVPIIIQRSKKPGPCVLITAGIHGDEINGVEIVRQVISKKINKPARGTIICIPVINVFGFLNMERAFPDGRDLNRVFPGTQNGSLASRFAYQFTNKILPLADFCLDFHTGGGSRFNVAQIRVDPDKKELMPYAQIFGAPFIVYSKNITKSYRSTCAKMGTPVLLFEGGKSQISDKDIARAGVHGVMRILDHLKMLDKDFVVPEQTKDSIIIQSSTWLRAKYSGLLHLKSTCGDFVEKNEVIATITDPYGTFRHKVKASNDGYIINTNEASLVYQGDAIFHISTALVD</sequence>
<dbReference type="eggNOG" id="COG3608">
    <property type="taxonomic scope" value="Bacteria"/>
</dbReference>
<keyword evidence="4" id="KW-0862">Zinc</keyword>
<dbReference type="HOGENOM" id="CLU_035605_0_1_10"/>
<dbReference type="EMBL" id="AANC01000009">
    <property type="protein sequence ID" value="EAQ48239.1"/>
    <property type="molecule type" value="Genomic_DNA"/>
</dbReference>
<dbReference type="SUPFAM" id="SSF53187">
    <property type="entry name" value="Zn-dependent exopeptidases"/>
    <property type="match status" value="1"/>
</dbReference>
<dbReference type="PANTHER" id="PTHR37326">
    <property type="entry name" value="BLL3975 PROTEIN"/>
    <property type="match status" value="1"/>
</dbReference>
<dbReference type="Gene3D" id="3.40.630.10">
    <property type="entry name" value="Zn peptidases"/>
    <property type="match status" value="1"/>
</dbReference>
<evidence type="ECO:0000256" key="1">
    <source>
        <dbReference type="ARBA" id="ARBA00001947"/>
    </source>
</evidence>
<evidence type="ECO:0000256" key="2">
    <source>
        <dbReference type="ARBA" id="ARBA00022723"/>
    </source>
</evidence>
<evidence type="ECO:0000256" key="4">
    <source>
        <dbReference type="ARBA" id="ARBA00022833"/>
    </source>
</evidence>
<evidence type="ECO:0000256" key="3">
    <source>
        <dbReference type="ARBA" id="ARBA00022801"/>
    </source>
</evidence>
<keyword evidence="2" id="KW-0479">Metal-binding</keyword>
<evidence type="ECO:0000313" key="7">
    <source>
        <dbReference type="Proteomes" id="UP000001601"/>
    </source>
</evidence>
<dbReference type="OrthoDB" id="9782876at2"/>
<feature type="domain" description="Succinylglutamate desuccinylase/Aspartoacylase catalytic" evidence="5">
    <location>
        <begin position="50"/>
        <end position="230"/>
    </location>
</feature>
<dbReference type="PIRSF" id="PIRSF039012">
    <property type="entry name" value="ASP"/>
    <property type="match status" value="1"/>
</dbReference>
<evidence type="ECO:0000259" key="5">
    <source>
        <dbReference type="Pfam" id="PF24827"/>
    </source>
</evidence>
<comment type="caution">
    <text evidence="6">The sequence shown here is derived from an EMBL/GenBank/DDBJ whole genome shotgun (WGS) entry which is preliminary data.</text>
</comment>
<dbReference type="GO" id="GO:0046872">
    <property type="term" value="F:metal ion binding"/>
    <property type="evidence" value="ECO:0007669"/>
    <property type="project" value="UniProtKB-KW"/>
</dbReference>
<protein>
    <recommendedName>
        <fullName evidence="5">Succinylglutamate desuccinylase/Aspartoacylase catalytic domain-containing protein</fullName>
    </recommendedName>
</protein>
<dbReference type="AlphaFoldDB" id="A3XQD3"/>
<dbReference type="RefSeq" id="WP_009778502.1">
    <property type="nucleotide sequence ID" value="NZ_CH672395.1"/>
</dbReference>
<dbReference type="Pfam" id="PF24827">
    <property type="entry name" value="AstE_AspA_cat"/>
    <property type="match status" value="1"/>
</dbReference>
<evidence type="ECO:0000313" key="6">
    <source>
        <dbReference type="EMBL" id="EAQ48239.1"/>
    </source>
</evidence>
<dbReference type="PANTHER" id="PTHR37326:SF2">
    <property type="entry name" value="SUCCINYLGLUTAMATE DESUCCINYLASE_ASPARTOACYLASE FAMILY PROTEIN"/>
    <property type="match status" value="1"/>
</dbReference>
<comment type="cofactor">
    <cofactor evidence="1">
        <name>Zn(2+)</name>
        <dbReference type="ChEBI" id="CHEBI:29105"/>
    </cofactor>
</comment>